<feature type="transmembrane region" description="Helical" evidence="8">
    <location>
        <begin position="256"/>
        <end position="274"/>
    </location>
</feature>
<dbReference type="PANTHER" id="PTHR20661">
    <property type="entry name" value="PHOSPHATIDYLINOSITOL-GLYCAN BIOSYNTHESIS CLASS W PROTEIN"/>
    <property type="match status" value="1"/>
</dbReference>
<gene>
    <name evidence="10" type="ORF">CANTADRAFT_24219</name>
</gene>
<dbReference type="RefSeq" id="XP_020061764.1">
    <property type="nucleotide sequence ID" value="XM_020207056.1"/>
</dbReference>
<feature type="transmembrane region" description="Helical" evidence="8">
    <location>
        <begin position="20"/>
        <end position="39"/>
    </location>
</feature>
<dbReference type="PIRSF" id="PIRSF017321">
    <property type="entry name" value="GWT1"/>
    <property type="match status" value="1"/>
</dbReference>
<keyword evidence="6 8" id="KW-1133">Transmembrane helix</keyword>
<feature type="transmembrane region" description="Helical" evidence="8">
    <location>
        <begin position="415"/>
        <end position="440"/>
    </location>
</feature>
<keyword evidence="8" id="KW-0256">Endoplasmic reticulum</keyword>
<comment type="subcellular location">
    <subcellularLocation>
        <location evidence="1 8">Endoplasmic reticulum membrane</location>
        <topology evidence="1 8">Multi-pass membrane protein</topology>
    </subcellularLocation>
</comment>
<evidence type="ECO:0000256" key="2">
    <source>
        <dbReference type="ARBA" id="ARBA00004687"/>
    </source>
</evidence>
<feature type="transmembrane region" description="Helical" evidence="8">
    <location>
        <begin position="281"/>
        <end position="304"/>
    </location>
</feature>
<feature type="transmembrane region" description="Helical" evidence="8">
    <location>
        <begin position="479"/>
        <end position="498"/>
    </location>
</feature>
<evidence type="ECO:0000256" key="5">
    <source>
        <dbReference type="ARBA" id="ARBA00022692"/>
    </source>
</evidence>
<evidence type="ECO:0000256" key="8">
    <source>
        <dbReference type="RuleBase" id="RU280819"/>
    </source>
</evidence>
<feature type="region of interest" description="Disordered" evidence="9">
    <location>
        <begin position="102"/>
        <end position="130"/>
    </location>
</feature>
<keyword evidence="5 8" id="KW-0812">Transmembrane</keyword>
<evidence type="ECO:0000256" key="9">
    <source>
        <dbReference type="SAM" id="MobiDB-lite"/>
    </source>
</evidence>
<protein>
    <recommendedName>
        <fullName evidence="8">GPI-anchored wall transfer protein</fullName>
        <ecNumber evidence="8">2.3.-.-</ecNumber>
    </recommendedName>
</protein>
<keyword evidence="4 8" id="KW-0337">GPI-anchor biosynthesis</keyword>
<feature type="transmembrane region" description="Helical" evidence="8">
    <location>
        <begin position="77"/>
        <end position="96"/>
    </location>
</feature>
<proteinExistence type="inferred from homology"/>
<evidence type="ECO:0000256" key="4">
    <source>
        <dbReference type="ARBA" id="ARBA00022502"/>
    </source>
</evidence>
<feature type="transmembrane region" description="Helical" evidence="8">
    <location>
        <begin position="324"/>
        <end position="344"/>
    </location>
</feature>
<dbReference type="AlphaFoldDB" id="A0A1E4SB67"/>
<reference evidence="11" key="1">
    <citation type="submission" date="2016-05" db="EMBL/GenBank/DDBJ databases">
        <title>Comparative genomics of biotechnologically important yeasts.</title>
        <authorList>
            <consortium name="DOE Joint Genome Institute"/>
            <person name="Riley R."/>
            <person name="Haridas S."/>
            <person name="Wolfe K.H."/>
            <person name="Lopes M.R."/>
            <person name="Hittinger C.T."/>
            <person name="Goker M."/>
            <person name="Salamov A."/>
            <person name="Wisecaver J."/>
            <person name="Long T.M."/>
            <person name="Aerts A.L."/>
            <person name="Barry K."/>
            <person name="Choi C."/>
            <person name="Clum A."/>
            <person name="Coughlan A.Y."/>
            <person name="Deshpande S."/>
            <person name="Douglass A.P."/>
            <person name="Hanson S.J."/>
            <person name="Klenk H.-P."/>
            <person name="Labutti K."/>
            <person name="Lapidus A."/>
            <person name="Lindquist E."/>
            <person name="Lipzen A."/>
            <person name="Meier-Kolthoff J.P."/>
            <person name="Ohm R.A."/>
            <person name="Otillar R.P."/>
            <person name="Pangilinan J."/>
            <person name="Peng Y."/>
            <person name="Rokas A."/>
            <person name="Rosa C.A."/>
            <person name="Scheuner C."/>
            <person name="Sibirny A.A."/>
            <person name="Slot J.C."/>
            <person name="Stielow J.B."/>
            <person name="Sun H."/>
            <person name="Kurtzman C.P."/>
            <person name="Blackwell M."/>
            <person name="Grigoriev I.V."/>
            <person name="Jeffries T.W."/>
        </authorList>
    </citation>
    <scope>NUCLEOTIDE SEQUENCE [LARGE SCALE GENOMIC DNA]</scope>
    <source>
        <strain evidence="11">NRRL Y-17324</strain>
    </source>
</reference>
<dbReference type="Pfam" id="PF06423">
    <property type="entry name" value="GWT1"/>
    <property type="match status" value="1"/>
</dbReference>
<evidence type="ECO:0000256" key="7">
    <source>
        <dbReference type="ARBA" id="ARBA00023136"/>
    </source>
</evidence>
<dbReference type="GeneID" id="30981193"/>
<dbReference type="InterPro" id="IPR009447">
    <property type="entry name" value="PIGW/GWT1"/>
</dbReference>
<feature type="transmembrane region" description="Helical" evidence="8">
    <location>
        <begin position="51"/>
        <end position="71"/>
    </location>
</feature>
<comment type="pathway">
    <text evidence="2 8">Glycolipid biosynthesis; glycosylphosphatidylinositol-anchor biosynthesis.</text>
</comment>
<evidence type="ECO:0000256" key="6">
    <source>
        <dbReference type="ARBA" id="ARBA00022989"/>
    </source>
</evidence>
<evidence type="ECO:0000256" key="3">
    <source>
        <dbReference type="ARBA" id="ARBA00007559"/>
    </source>
</evidence>
<dbReference type="EC" id="2.3.-.-" evidence="8"/>
<evidence type="ECO:0000313" key="10">
    <source>
        <dbReference type="EMBL" id="ODV76642.1"/>
    </source>
</evidence>
<dbReference type="GO" id="GO:0006506">
    <property type="term" value="P:GPI anchor biosynthetic process"/>
    <property type="evidence" value="ECO:0007669"/>
    <property type="project" value="UniProtKB-UniPathway"/>
</dbReference>
<evidence type="ECO:0000256" key="1">
    <source>
        <dbReference type="ARBA" id="ARBA00004477"/>
    </source>
</evidence>
<dbReference type="UniPathway" id="UPA00196"/>
<keyword evidence="8" id="KW-0012">Acyltransferase</keyword>
<feature type="transmembrane region" description="Helical" evidence="8">
    <location>
        <begin position="383"/>
        <end position="403"/>
    </location>
</feature>
<dbReference type="OrthoDB" id="15270at2759"/>
<sequence>MASLKEQKQLFVSDLLGGSISEIYLLTSISITSWLSYSLAQKSLQKRGSNVSLTFDFIFNAVTLLAAMTIYSPSLQWLHWMVIIPGVAVAVWSRNVPKKIGANGPKNAQKRETLAKKRSNNSTDTNGALPPDFLPKKPFITAYRSHMMIITNLAILAVDFPVFPRRFAKVETWGTSLMDLGVGSFVFSMGLVHSRSIIKAQTLQKARFNWQNYLRIVAKGIRKSVPLTVLGLVRLFSVKGLDYQEHVTEYGVHWNFFMTLGLFPTLLALMDPVLVYLPRALVAFGVSVAYEVVLHRGGLLKYVLTEGNRYNNVFSMNKEGISSFFGYLSIFIFGQSFGSFVLPARATPYNLVQIHNGQTGVRNKRTKTSWFERATTVSTTRGLVIAAVFYQAVFAWVSSSPWFSNISRRLVNFPYVAWVLSYNATFLLGYHVVSQLVLGVESRVLNSTNSGGLGLFLVANLLTGLVNMSINTLQCSDAVAFGILVVYAVAVVGIGLELDRRKLYLKL</sequence>
<dbReference type="GO" id="GO:0032216">
    <property type="term" value="F:glucosaminyl-phosphatidylinositol O-acyltransferase activity"/>
    <property type="evidence" value="ECO:0007669"/>
    <property type="project" value="EnsemblFungi"/>
</dbReference>
<feature type="transmembrane region" description="Helical" evidence="8">
    <location>
        <begin position="452"/>
        <end position="473"/>
    </location>
</feature>
<dbReference type="Proteomes" id="UP000094285">
    <property type="component" value="Unassembled WGS sequence"/>
</dbReference>
<keyword evidence="8" id="KW-0808">Transferase</keyword>
<comment type="function">
    <text evidence="8">A acetyltransferase, which acetylates the inositol ring of phosphatidylinositol during biosynthesis of GPI-anchor.</text>
</comment>
<dbReference type="STRING" id="984487.A0A1E4SB67"/>
<keyword evidence="7 8" id="KW-0472">Membrane</keyword>
<dbReference type="EMBL" id="KV453918">
    <property type="protein sequence ID" value="ODV76642.1"/>
    <property type="molecule type" value="Genomic_DNA"/>
</dbReference>
<comment type="similarity">
    <text evidence="3 8">Belongs to the PIGW family.</text>
</comment>
<accession>A0A1E4SB67</accession>
<dbReference type="PANTHER" id="PTHR20661:SF0">
    <property type="entry name" value="PHOSPHATIDYLINOSITOL-GLYCAN BIOSYNTHESIS CLASS W PROTEIN"/>
    <property type="match status" value="1"/>
</dbReference>
<organism evidence="10 11">
    <name type="scientific">Suhomyces tanzawaensis NRRL Y-17324</name>
    <dbReference type="NCBI Taxonomy" id="984487"/>
    <lineage>
        <taxon>Eukaryota</taxon>
        <taxon>Fungi</taxon>
        <taxon>Dikarya</taxon>
        <taxon>Ascomycota</taxon>
        <taxon>Saccharomycotina</taxon>
        <taxon>Pichiomycetes</taxon>
        <taxon>Debaryomycetaceae</taxon>
        <taxon>Suhomyces</taxon>
    </lineage>
</organism>
<dbReference type="GO" id="GO:0072659">
    <property type="term" value="P:protein localization to plasma membrane"/>
    <property type="evidence" value="ECO:0007669"/>
    <property type="project" value="TreeGrafter"/>
</dbReference>
<keyword evidence="11" id="KW-1185">Reference proteome</keyword>
<name>A0A1E4SB67_9ASCO</name>
<dbReference type="GO" id="GO:0005789">
    <property type="term" value="C:endoplasmic reticulum membrane"/>
    <property type="evidence" value="ECO:0007669"/>
    <property type="project" value="UniProtKB-SubCell"/>
</dbReference>
<evidence type="ECO:0000313" key="11">
    <source>
        <dbReference type="Proteomes" id="UP000094285"/>
    </source>
</evidence>